<keyword evidence="1" id="KW-1133">Transmembrane helix</keyword>
<proteinExistence type="predicted"/>
<feature type="transmembrane region" description="Helical" evidence="1">
    <location>
        <begin position="12"/>
        <end position="35"/>
    </location>
</feature>
<evidence type="ECO:0000256" key="1">
    <source>
        <dbReference type="SAM" id="Phobius"/>
    </source>
</evidence>
<protein>
    <submittedName>
        <fullName evidence="3">Uncharacterized protein</fullName>
    </submittedName>
</protein>
<dbReference type="Gene3D" id="3.30.30.30">
    <property type="match status" value="1"/>
</dbReference>
<accession>A0A914P805</accession>
<dbReference type="WBParaSite" id="PDA_v2.g13574.t1">
    <property type="protein sequence ID" value="PDA_v2.g13574.t1"/>
    <property type="gene ID" value="PDA_v2.g13574"/>
</dbReference>
<dbReference type="Gene3D" id="3.30.420.40">
    <property type="match status" value="1"/>
</dbReference>
<keyword evidence="1" id="KW-0812">Transmembrane</keyword>
<reference evidence="3" key="1">
    <citation type="submission" date="2022-11" db="UniProtKB">
        <authorList>
            <consortium name="WormBaseParasite"/>
        </authorList>
    </citation>
    <scope>IDENTIFICATION</scope>
</reference>
<name>A0A914P805_9BILA</name>
<evidence type="ECO:0000313" key="2">
    <source>
        <dbReference type="Proteomes" id="UP000887578"/>
    </source>
</evidence>
<keyword evidence="2" id="KW-1185">Reference proteome</keyword>
<dbReference type="AlphaFoldDB" id="A0A914P805"/>
<organism evidence="2 3">
    <name type="scientific">Panagrolaimus davidi</name>
    <dbReference type="NCBI Taxonomy" id="227884"/>
    <lineage>
        <taxon>Eukaryota</taxon>
        <taxon>Metazoa</taxon>
        <taxon>Ecdysozoa</taxon>
        <taxon>Nematoda</taxon>
        <taxon>Chromadorea</taxon>
        <taxon>Rhabditida</taxon>
        <taxon>Tylenchina</taxon>
        <taxon>Panagrolaimomorpha</taxon>
        <taxon>Panagrolaimoidea</taxon>
        <taxon>Panagrolaimidae</taxon>
        <taxon>Panagrolaimus</taxon>
    </lineage>
</organism>
<dbReference type="Proteomes" id="UP000887578">
    <property type="component" value="Unplaced"/>
</dbReference>
<evidence type="ECO:0000313" key="3">
    <source>
        <dbReference type="WBParaSite" id="PDA_v2.g13574.t1"/>
    </source>
</evidence>
<keyword evidence="1" id="KW-0472">Membrane</keyword>
<sequence>MIINFLIDTFYVCLKILIILIAIPTAFCLLIYQYFTNFRHQKQPRINKNHGFYICEDCICDIQNEINIQRCLPPPKKQNKSVRKEVIKTVAKQNTDKYPIITFFQNLSFIYVFNEISGEYEALNERNGADGNQLYISFDEEKPKYFDDAFEVFKTFPSFVVYDLLYIMSIPPKQLKAKSEWNFKITKDDENPVLLEFDNFDGTKKAGTPILLMAMLLKQHIKVITAKTGTKPKQIAYTFTNLGNKKCNRLNPFIQEAFKLVNVNAVPF</sequence>